<evidence type="ECO:0008006" key="3">
    <source>
        <dbReference type="Google" id="ProtNLM"/>
    </source>
</evidence>
<gene>
    <name evidence="1" type="ORF">ASPBRDRAFT_39502</name>
</gene>
<dbReference type="EMBL" id="KV878681">
    <property type="protein sequence ID" value="OJJ74372.1"/>
    <property type="molecule type" value="Genomic_DNA"/>
</dbReference>
<sequence length="470" mass="51668">MPWTTTEHSPNTLTRPLGPNEVFIKLVSDSGHPLGREHWAVNHTVTIRPRGKIAADLLPALIRHSWLHLRFQHSSLAAHPDSSNANLVYTVPDSTDNLNQWASQTFFIESDAQSADDVTRTIAPAPDAQLYYIPQSSQLLLHTAHWRTDGVGGFLLLGQLVDLMSSHADTLLLSGNLLPDPFDAFPWGTETTRLSASVEEAGNTPLTPTDEQKAIAREAVGTFAHTQGAVGIPYTGDATTAPACTRAAELTFTPATTAAALAAAKARGLGITAATHASIAAVNFRHAIPEHRDQRRHYTSTIRYALRPYLPEPYSGPAGAATLFTTGWMYRVDPSDTWEEMARKYHAEYRKGISKEYVQAHREYATMLVELLRNMPAPAEPPSDVDISSLGVLEKYLQREYGSPESGFSIVSAGLGLEMLSRQGVVYVWTFRDQLTLRVVFNEAFHTEEQMGEFLGDVKADLLRELGVVE</sequence>
<dbReference type="VEuPathDB" id="FungiDB:ASPBRDRAFT_39502"/>
<dbReference type="Proteomes" id="UP000184499">
    <property type="component" value="Unassembled WGS sequence"/>
</dbReference>
<dbReference type="SUPFAM" id="SSF52777">
    <property type="entry name" value="CoA-dependent acyltransferases"/>
    <property type="match status" value="1"/>
</dbReference>
<dbReference type="RefSeq" id="XP_067481620.1">
    <property type="nucleotide sequence ID" value="XM_067624160.1"/>
</dbReference>
<evidence type="ECO:0000313" key="1">
    <source>
        <dbReference type="EMBL" id="OJJ74372.1"/>
    </source>
</evidence>
<dbReference type="Gene3D" id="3.30.559.30">
    <property type="entry name" value="Nonribosomal peptide synthetase, condensation domain"/>
    <property type="match status" value="1"/>
</dbReference>
<accession>A0A1L9URW8</accession>
<protein>
    <recommendedName>
        <fullName evidence="3">Condensation domain-containing protein</fullName>
    </recommendedName>
</protein>
<dbReference type="InterPro" id="IPR023213">
    <property type="entry name" value="CAT-like_dom_sf"/>
</dbReference>
<keyword evidence="2" id="KW-1185">Reference proteome</keyword>
<evidence type="ECO:0000313" key="2">
    <source>
        <dbReference type="Proteomes" id="UP000184499"/>
    </source>
</evidence>
<dbReference type="OMA" id="REHWAIN"/>
<dbReference type="OrthoDB" id="2548233at2759"/>
<proteinExistence type="predicted"/>
<dbReference type="PANTHER" id="PTHR42034:SF1">
    <property type="entry name" value="CONDENSATION DOMAIN-CONTAINING PROTEIN"/>
    <property type="match status" value="1"/>
</dbReference>
<dbReference type="AlphaFoldDB" id="A0A1L9URW8"/>
<organism evidence="1 2">
    <name type="scientific">Aspergillus brasiliensis (strain CBS 101740 / IMI 381727 / IBT 21946)</name>
    <dbReference type="NCBI Taxonomy" id="767769"/>
    <lineage>
        <taxon>Eukaryota</taxon>
        <taxon>Fungi</taxon>
        <taxon>Dikarya</taxon>
        <taxon>Ascomycota</taxon>
        <taxon>Pezizomycotina</taxon>
        <taxon>Eurotiomycetes</taxon>
        <taxon>Eurotiomycetidae</taxon>
        <taxon>Eurotiales</taxon>
        <taxon>Aspergillaceae</taxon>
        <taxon>Aspergillus</taxon>
        <taxon>Aspergillus subgen. Circumdati</taxon>
    </lineage>
</organism>
<name>A0A1L9URW8_ASPBC</name>
<dbReference type="PANTHER" id="PTHR42034">
    <property type="entry name" value="CHROMOSOME 7, WHOLE GENOME SHOTGUN SEQUENCE-RELATED"/>
    <property type="match status" value="1"/>
</dbReference>
<dbReference type="GeneID" id="93576648"/>
<dbReference type="Gene3D" id="3.30.559.10">
    <property type="entry name" value="Chloramphenicol acetyltransferase-like domain"/>
    <property type="match status" value="1"/>
</dbReference>
<reference evidence="2" key="1">
    <citation type="journal article" date="2017" name="Genome Biol.">
        <title>Comparative genomics reveals high biological diversity and specific adaptations in the industrially and medically important fungal genus Aspergillus.</title>
        <authorList>
            <person name="de Vries R.P."/>
            <person name="Riley R."/>
            <person name="Wiebenga A."/>
            <person name="Aguilar-Osorio G."/>
            <person name="Amillis S."/>
            <person name="Uchima C.A."/>
            <person name="Anderluh G."/>
            <person name="Asadollahi M."/>
            <person name="Askin M."/>
            <person name="Barry K."/>
            <person name="Battaglia E."/>
            <person name="Bayram O."/>
            <person name="Benocci T."/>
            <person name="Braus-Stromeyer S.A."/>
            <person name="Caldana C."/>
            <person name="Canovas D."/>
            <person name="Cerqueira G.C."/>
            <person name="Chen F."/>
            <person name="Chen W."/>
            <person name="Choi C."/>
            <person name="Clum A."/>
            <person name="Dos Santos R.A."/>
            <person name="Damasio A.R."/>
            <person name="Diallinas G."/>
            <person name="Emri T."/>
            <person name="Fekete E."/>
            <person name="Flipphi M."/>
            <person name="Freyberg S."/>
            <person name="Gallo A."/>
            <person name="Gournas C."/>
            <person name="Habgood R."/>
            <person name="Hainaut M."/>
            <person name="Harispe M.L."/>
            <person name="Henrissat B."/>
            <person name="Hilden K.S."/>
            <person name="Hope R."/>
            <person name="Hossain A."/>
            <person name="Karabika E."/>
            <person name="Karaffa L."/>
            <person name="Karanyi Z."/>
            <person name="Krasevec N."/>
            <person name="Kuo A."/>
            <person name="Kusch H."/>
            <person name="LaButti K."/>
            <person name="Lagendijk E.L."/>
            <person name="Lapidus A."/>
            <person name="Levasseur A."/>
            <person name="Lindquist E."/>
            <person name="Lipzen A."/>
            <person name="Logrieco A.F."/>
            <person name="MacCabe A."/>
            <person name="Maekelae M.R."/>
            <person name="Malavazi I."/>
            <person name="Melin P."/>
            <person name="Meyer V."/>
            <person name="Mielnichuk N."/>
            <person name="Miskei M."/>
            <person name="Molnar A.P."/>
            <person name="Mule G."/>
            <person name="Ngan C.Y."/>
            <person name="Orejas M."/>
            <person name="Orosz E."/>
            <person name="Ouedraogo J.P."/>
            <person name="Overkamp K.M."/>
            <person name="Park H.-S."/>
            <person name="Perrone G."/>
            <person name="Piumi F."/>
            <person name="Punt P.J."/>
            <person name="Ram A.F."/>
            <person name="Ramon A."/>
            <person name="Rauscher S."/>
            <person name="Record E."/>
            <person name="Riano-Pachon D.M."/>
            <person name="Robert V."/>
            <person name="Roehrig J."/>
            <person name="Ruller R."/>
            <person name="Salamov A."/>
            <person name="Salih N.S."/>
            <person name="Samson R.A."/>
            <person name="Sandor E."/>
            <person name="Sanguinetti M."/>
            <person name="Schuetze T."/>
            <person name="Sepcic K."/>
            <person name="Shelest E."/>
            <person name="Sherlock G."/>
            <person name="Sophianopoulou V."/>
            <person name="Squina F.M."/>
            <person name="Sun H."/>
            <person name="Susca A."/>
            <person name="Todd R.B."/>
            <person name="Tsang A."/>
            <person name="Unkles S.E."/>
            <person name="van de Wiele N."/>
            <person name="van Rossen-Uffink D."/>
            <person name="Oliveira J.V."/>
            <person name="Vesth T.C."/>
            <person name="Visser J."/>
            <person name="Yu J.-H."/>
            <person name="Zhou M."/>
            <person name="Andersen M.R."/>
            <person name="Archer D.B."/>
            <person name="Baker S.E."/>
            <person name="Benoit I."/>
            <person name="Brakhage A.A."/>
            <person name="Braus G.H."/>
            <person name="Fischer R."/>
            <person name="Frisvad J.C."/>
            <person name="Goldman G.H."/>
            <person name="Houbraken J."/>
            <person name="Oakley B."/>
            <person name="Pocsi I."/>
            <person name="Scazzocchio C."/>
            <person name="Seiboth B."/>
            <person name="vanKuyk P.A."/>
            <person name="Wortman J."/>
            <person name="Dyer P.S."/>
            <person name="Grigoriev I.V."/>
        </authorList>
    </citation>
    <scope>NUCLEOTIDE SEQUENCE [LARGE SCALE GENOMIC DNA]</scope>
    <source>
        <strain evidence="2">CBS 101740 / IMI 381727 / IBT 21946</strain>
    </source>
</reference>